<keyword evidence="2" id="KW-1185">Reference proteome</keyword>
<dbReference type="Proteomes" id="UP000008021">
    <property type="component" value="Chromosome 1"/>
</dbReference>
<reference evidence="1" key="1">
    <citation type="submission" date="2015-04" db="UniProtKB">
        <authorList>
            <consortium name="EnsemblPlants"/>
        </authorList>
    </citation>
    <scope>IDENTIFICATION</scope>
</reference>
<dbReference type="EnsemblPlants" id="OMERI01G40360.1">
    <property type="protein sequence ID" value="OMERI01G40360.1"/>
    <property type="gene ID" value="OMERI01G40360"/>
</dbReference>
<protein>
    <submittedName>
        <fullName evidence="1">Uncharacterized protein</fullName>
    </submittedName>
</protein>
<dbReference type="HOGENOM" id="CLU_2112757_0_0_1"/>
<accession>A0A0E0CCT7</accession>
<proteinExistence type="predicted"/>
<evidence type="ECO:0000313" key="1">
    <source>
        <dbReference type="EnsemblPlants" id="OMERI01G40360.1"/>
    </source>
</evidence>
<name>A0A0E0CCT7_9ORYZ</name>
<sequence>MKTETDTMGVRRRQRIRHSECNWQLKWFGRTRTQSMRSRGDPPVVFSVETTLTTHHPVSGCLVSSTRESGQCHAGSCEVSFQINTVTVGSSKLEATTALREWLDGTMHHGRSCWQ</sequence>
<evidence type="ECO:0000313" key="2">
    <source>
        <dbReference type="Proteomes" id="UP000008021"/>
    </source>
</evidence>
<dbReference type="AlphaFoldDB" id="A0A0E0CCT7"/>
<organism evidence="1">
    <name type="scientific">Oryza meridionalis</name>
    <dbReference type="NCBI Taxonomy" id="40149"/>
    <lineage>
        <taxon>Eukaryota</taxon>
        <taxon>Viridiplantae</taxon>
        <taxon>Streptophyta</taxon>
        <taxon>Embryophyta</taxon>
        <taxon>Tracheophyta</taxon>
        <taxon>Spermatophyta</taxon>
        <taxon>Magnoliopsida</taxon>
        <taxon>Liliopsida</taxon>
        <taxon>Poales</taxon>
        <taxon>Poaceae</taxon>
        <taxon>BOP clade</taxon>
        <taxon>Oryzoideae</taxon>
        <taxon>Oryzeae</taxon>
        <taxon>Oryzinae</taxon>
        <taxon>Oryza</taxon>
    </lineage>
</organism>
<reference evidence="1" key="2">
    <citation type="submission" date="2018-05" db="EMBL/GenBank/DDBJ databases">
        <title>OmerRS3 (Oryza meridionalis Reference Sequence Version 3).</title>
        <authorList>
            <person name="Zhang J."/>
            <person name="Kudrna D."/>
            <person name="Lee S."/>
            <person name="Talag J."/>
            <person name="Welchert J."/>
            <person name="Wing R.A."/>
        </authorList>
    </citation>
    <scope>NUCLEOTIDE SEQUENCE [LARGE SCALE GENOMIC DNA]</scope>
    <source>
        <strain evidence="1">cv. OR44</strain>
    </source>
</reference>
<dbReference type="Gramene" id="OMERI01G40360.1">
    <property type="protein sequence ID" value="OMERI01G40360.1"/>
    <property type="gene ID" value="OMERI01G40360"/>
</dbReference>